<gene>
    <name evidence="2" type="ORF">SLEP1_g38193</name>
</gene>
<keyword evidence="3" id="KW-1185">Reference proteome</keyword>
<name>A0AAV5KX54_9ROSI</name>
<proteinExistence type="predicted"/>
<reference evidence="2 3" key="1">
    <citation type="journal article" date="2021" name="Commun. Biol.">
        <title>The genome of Shorea leprosula (Dipterocarpaceae) highlights the ecological relevance of drought in aseasonal tropical rainforests.</title>
        <authorList>
            <person name="Ng K.K.S."/>
            <person name="Kobayashi M.J."/>
            <person name="Fawcett J.A."/>
            <person name="Hatakeyama M."/>
            <person name="Paape T."/>
            <person name="Ng C.H."/>
            <person name="Ang C.C."/>
            <person name="Tnah L.H."/>
            <person name="Lee C.T."/>
            <person name="Nishiyama T."/>
            <person name="Sese J."/>
            <person name="O'Brien M.J."/>
            <person name="Copetti D."/>
            <person name="Mohd Noor M.I."/>
            <person name="Ong R.C."/>
            <person name="Putra M."/>
            <person name="Sireger I.Z."/>
            <person name="Indrioko S."/>
            <person name="Kosugi Y."/>
            <person name="Izuno A."/>
            <person name="Isagi Y."/>
            <person name="Lee S.L."/>
            <person name="Shimizu K.K."/>
        </authorList>
    </citation>
    <scope>NUCLEOTIDE SEQUENCE [LARGE SCALE GENOMIC DNA]</scope>
    <source>
        <strain evidence="2">214</strain>
    </source>
</reference>
<accession>A0AAV5KX54</accession>
<feature type="region of interest" description="Disordered" evidence="1">
    <location>
        <begin position="430"/>
        <end position="501"/>
    </location>
</feature>
<dbReference type="CDD" id="cd11650">
    <property type="entry name" value="AT4G37440_like"/>
    <property type="match status" value="1"/>
</dbReference>
<dbReference type="EMBL" id="BPVZ01000082">
    <property type="protein sequence ID" value="GKV29254.1"/>
    <property type="molecule type" value="Genomic_DNA"/>
</dbReference>
<sequence length="501" mass="55906">MEKKTFFANLDEKGSRCTVDCKNIVKMEILLDEQVKAPKSPEDVDVDIIDSIKEADTSPVEAEDPDATECSSSFADTISDTEKCSGLSDAEVESQFIGDEPFGSAYDAFSDVFQMRKKKLTSHWRNFIQPLMWRCKWTELRMKEIESQALKYSRELEAYNHAKYSLINQHTLEGFSSKSLPCPGQYCRKKVLKRRKRKKVEETTDIISYMSHHNLFSYLEKKKSFRDGTADDFANAVITDQHAECSENFGINTDQMLLELGDGENSLEQVLWNIEVAHSHVCKLKSKLDMIISKNVSRFSSSENLSLLVPCEAQTSSALSPTLSAGNGDTVSVGAMYNPNQHNAEYNIAGFVMPGSAVSSYGEAFHVPDIIESTVGLLPYADVTFHQPQIRDLCEDIVDNVLIHNEGAHGEGNTFMTTYNQPMEKFHEPEKIEDGKSTNPSPLPTSEPNPAAKTTSSQEQSTLGTCLASDINFPRNKRKRGERKAGSGGWNKKQSGEPDSQ</sequence>
<dbReference type="PANTHER" id="PTHR34057:SF1">
    <property type="entry name" value="ELONGATION FACTOR"/>
    <property type="match status" value="1"/>
</dbReference>
<dbReference type="InterPro" id="IPR038745">
    <property type="entry name" value="AT4G37440-like"/>
</dbReference>
<dbReference type="AlphaFoldDB" id="A0AAV5KX54"/>
<evidence type="ECO:0000313" key="2">
    <source>
        <dbReference type="EMBL" id="GKV29254.1"/>
    </source>
</evidence>
<feature type="compositionally biased region" description="Polar residues" evidence="1">
    <location>
        <begin position="448"/>
        <end position="464"/>
    </location>
</feature>
<evidence type="ECO:0000313" key="3">
    <source>
        <dbReference type="Proteomes" id="UP001054252"/>
    </source>
</evidence>
<dbReference type="Proteomes" id="UP001054252">
    <property type="component" value="Unassembled WGS sequence"/>
</dbReference>
<protein>
    <submittedName>
        <fullName evidence="2">Uncharacterized protein</fullName>
    </submittedName>
</protein>
<organism evidence="2 3">
    <name type="scientific">Rubroshorea leprosula</name>
    <dbReference type="NCBI Taxonomy" id="152421"/>
    <lineage>
        <taxon>Eukaryota</taxon>
        <taxon>Viridiplantae</taxon>
        <taxon>Streptophyta</taxon>
        <taxon>Embryophyta</taxon>
        <taxon>Tracheophyta</taxon>
        <taxon>Spermatophyta</taxon>
        <taxon>Magnoliopsida</taxon>
        <taxon>eudicotyledons</taxon>
        <taxon>Gunneridae</taxon>
        <taxon>Pentapetalae</taxon>
        <taxon>rosids</taxon>
        <taxon>malvids</taxon>
        <taxon>Malvales</taxon>
        <taxon>Dipterocarpaceae</taxon>
        <taxon>Rubroshorea</taxon>
    </lineage>
</organism>
<dbReference type="PANTHER" id="PTHR34057">
    <property type="entry name" value="ELONGATION FACTOR"/>
    <property type="match status" value="1"/>
</dbReference>
<comment type="caution">
    <text evidence="2">The sequence shown here is derived from an EMBL/GenBank/DDBJ whole genome shotgun (WGS) entry which is preliminary data.</text>
</comment>
<evidence type="ECO:0000256" key="1">
    <source>
        <dbReference type="SAM" id="MobiDB-lite"/>
    </source>
</evidence>